<name>A0A9X0I225_9ACTN</name>
<gene>
    <name evidence="8" type="ORF">ADL17_19755</name>
</gene>
<feature type="domain" description="ABC3 transporter permease C-terminal" evidence="7">
    <location>
        <begin position="719"/>
        <end position="833"/>
    </location>
</feature>
<keyword evidence="9" id="KW-1185">Reference proteome</keyword>
<accession>A0A9X0I225</accession>
<dbReference type="PANTHER" id="PTHR30287">
    <property type="entry name" value="MEMBRANE COMPONENT OF PREDICTED ABC SUPERFAMILY METABOLITE UPTAKE TRANSPORTER"/>
    <property type="match status" value="1"/>
</dbReference>
<evidence type="ECO:0000256" key="5">
    <source>
        <dbReference type="ARBA" id="ARBA00023136"/>
    </source>
</evidence>
<keyword evidence="3 6" id="KW-0812">Transmembrane</keyword>
<dbReference type="PROSITE" id="PS51257">
    <property type="entry name" value="PROKAR_LIPOPROTEIN"/>
    <property type="match status" value="1"/>
</dbReference>
<feature type="domain" description="ABC3 transporter permease C-terminal" evidence="7">
    <location>
        <begin position="273"/>
        <end position="391"/>
    </location>
</feature>
<dbReference type="EMBL" id="LMWI01000002">
    <property type="protein sequence ID" value="KUJ45319.1"/>
    <property type="molecule type" value="Genomic_DNA"/>
</dbReference>
<dbReference type="AlphaFoldDB" id="A0A9X0I225"/>
<dbReference type="Proteomes" id="UP000053246">
    <property type="component" value="Unassembled WGS sequence"/>
</dbReference>
<evidence type="ECO:0000256" key="2">
    <source>
        <dbReference type="ARBA" id="ARBA00022475"/>
    </source>
</evidence>
<evidence type="ECO:0000256" key="6">
    <source>
        <dbReference type="SAM" id="Phobius"/>
    </source>
</evidence>
<sequence length="841" mass="86988">MLGLALRMLRHRIGTAIATLVALACGVMILMSVGLLVESGLRYTPAPQRYAAADIVVANHDITITGKEFDGTTITTRVRLPEGGTVPVDLAEQLRRVPGITIVAVDRSIRAVVPIAATSHTLAHGWSSAALTPYRIVDGRQPSADGEVAVDLRLAKAAEDEIRPGDRIPVLVGGAVRTYTVSGVVERAVDGDWPAALFFTDRHAAALNPHPGRADAIGIVLASDADTSAVVAEVRRLSSEAGARVYTGADRGTLTQSEALAARDLLVQVGAAFGGYVVALVVFVVAGTVGLAVRHRRRDLALLRAVAATPGQVRGMLLAEVVQVSIVAVVVGIPAGLFVTDRVHRQMIARGFVPDGFPISGGVLSAVAVTAVTLLVAVTAALIAAGRTVRIRPTEALGEVAVEPSRNSRTRLVIGLVTLGAGVSLTMVTTVARGPAALGAALGMLYVFVLAAALLAPWINRYAARALGPVLRAVWGDSGYLAAANLRANAQGMVTVLTALVLAVGFGGSVWFLQDNLQRQTVAQTRDGMLAQHALLSPVGLPQSAVADARAVPGVVAATGIRRTSVITRVMGEPQEVSAQAVDPDGADRTLDLTVTEGRLADLRGATVALSTLQASSQGAELGDQVAMWLGDGTPVTLRVVALYERGLGFGDVTLNRETVDGHTATNLDDQVLIRTEGGGAALTDLVDRHPGSSLIDTAAINGELAKDLAISAWLNKLLIGVMVGYAALAAANTMVMAALARGRELALLRLVGVTRRQVKRMVHAEQVGLLGTSLLVGGAIAAITLVSVVRTLTGEPVPYVPTAGWISIIGGTALLALATTVLPIGALLRTPPVDGIGVKE</sequence>
<comment type="caution">
    <text evidence="8">The sequence shown here is derived from an EMBL/GenBank/DDBJ whole genome shotgun (WGS) entry which is preliminary data.</text>
</comment>
<evidence type="ECO:0000256" key="1">
    <source>
        <dbReference type="ARBA" id="ARBA00004651"/>
    </source>
</evidence>
<keyword evidence="5 6" id="KW-0472">Membrane</keyword>
<dbReference type="InterPro" id="IPR038766">
    <property type="entry name" value="Membrane_comp_ABC_pdt"/>
</dbReference>
<evidence type="ECO:0000313" key="9">
    <source>
        <dbReference type="Proteomes" id="UP000053246"/>
    </source>
</evidence>
<proteinExistence type="predicted"/>
<dbReference type="Pfam" id="PF02687">
    <property type="entry name" value="FtsX"/>
    <property type="match status" value="2"/>
</dbReference>
<feature type="transmembrane region" description="Helical" evidence="6">
    <location>
        <begin position="12"/>
        <end position="37"/>
    </location>
</feature>
<feature type="transmembrane region" description="Helical" evidence="6">
    <location>
        <begin position="412"/>
        <end position="432"/>
    </location>
</feature>
<dbReference type="GO" id="GO:0005886">
    <property type="term" value="C:plasma membrane"/>
    <property type="evidence" value="ECO:0007669"/>
    <property type="project" value="UniProtKB-SubCell"/>
</dbReference>
<evidence type="ECO:0000259" key="7">
    <source>
        <dbReference type="Pfam" id="PF02687"/>
    </source>
</evidence>
<evidence type="ECO:0000256" key="3">
    <source>
        <dbReference type="ARBA" id="ARBA00022692"/>
    </source>
</evidence>
<keyword evidence="2" id="KW-1003">Cell membrane</keyword>
<comment type="subcellular location">
    <subcellularLocation>
        <location evidence="1">Cell membrane</location>
        <topology evidence="1">Multi-pass membrane protein</topology>
    </subcellularLocation>
</comment>
<dbReference type="RefSeq" id="WP_013734675.1">
    <property type="nucleotide sequence ID" value="NZ_LMWI01000002.1"/>
</dbReference>
<feature type="transmembrane region" description="Helical" evidence="6">
    <location>
        <begin position="438"/>
        <end position="459"/>
    </location>
</feature>
<feature type="transmembrane region" description="Helical" evidence="6">
    <location>
        <begin position="718"/>
        <end position="741"/>
    </location>
</feature>
<organism evidence="8 9">
    <name type="scientific">Micromonospora maris</name>
    <dbReference type="NCBI Taxonomy" id="1003110"/>
    <lineage>
        <taxon>Bacteria</taxon>
        <taxon>Bacillati</taxon>
        <taxon>Actinomycetota</taxon>
        <taxon>Actinomycetes</taxon>
        <taxon>Micromonosporales</taxon>
        <taxon>Micromonosporaceae</taxon>
        <taxon>Micromonospora</taxon>
    </lineage>
</organism>
<feature type="transmembrane region" description="Helical" evidence="6">
    <location>
        <begin position="359"/>
        <end position="385"/>
    </location>
</feature>
<feature type="transmembrane region" description="Helical" evidence="6">
    <location>
        <begin position="768"/>
        <end position="793"/>
    </location>
</feature>
<dbReference type="OMA" id="AANTMVM"/>
<feature type="transmembrane region" description="Helical" evidence="6">
    <location>
        <begin position="273"/>
        <end position="294"/>
    </location>
</feature>
<dbReference type="PANTHER" id="PTHR30287:SF1">
    <property type="entry name" value="INNER MEMBRANE PROTEIN"/>
    <property type="match status" value="1"/>
</dbReference>
<keyword evidence="4 6" id="KW-1133">Transmembrane helix</keyword>
<evidence type="ECO:0000313" key="8">
    <source>
        <dbReference type="EMBL" id="KUJ45319.1"/>
    </source>
</evidence>
<feature type="transmembrane region" description="Helical" evidence="6">
    <location>
        <begin position="805"/>
        <end position="829"/>
    </location>
</feature>
<protein>
    <submittedName>
        <fullName evidence="8">Permease</fullName>
    </submittedName>
</protein>
<dbReference type="InterPro" id="IPR003838">
    <property type="entry name" value="ABC3_permease_C"/>
</dbReference>
<feature type="transmembrane region" description="Helical" evidence="6">
    <location>
        <begin position="494"/>
        <end position="513"/>
    </location>
</feature>
<reference evidence="8 9" key="1">
    <citation type="submission" date="2015-10" db="EMBL/GenBank/DDBJ databases">
        <authorList>
            <person name="Ju K.-S."/>
            <person name="Doroghazi J.R."/>
            <person name="Metcalf W.W."/>
        </authorList>
    </citation>
    <scope>NUCLEOTIDE SEQUENCE [LARGE SCALE GENOMIC DNA]</scope>
    <source>
        <strain evidence="8 9">NRRL B-24793</strain>
    </source>
</reference>
<feature type="transmembrane region" description="Helical" evidence="6">
    <location>
        <begin position="315"/>
        <end position="339"/>
    </location>
</feature>
<evidence type="ECO:0000256" key="4">
    <source>
        <dbReference type="ARBA" id="ARBA00022989"/>
    </source>
</evidence>